<gene>
    <name evidence="2" type="ORF">COY52_04680</name>
</gene>
<dbReference type="EMBL" id="PFMR01000123">
    <property type="protein sequence ID" value="PIZ17365.1"/>
    <property type="molecule type" value="Genomic_DNA"/>
</dbReference>
<dbReference type="Pfam" id="PF10102">
    <property type="entry name" value="DUF2341"/>
    <property type="match status" value="1"/>
</dbReference>
<dbReference type="PROSITE" id="PS50853">
    <property type="entry name" value="FN3"/>
    <property type="match status" value="1"/>
</dbReference>
<dbReference type="InterPro" id="IPR003961">
    <property type="entry name" value="FN3_dom"/>
</dbReference>
<feature type="non-terminal residue" evidence="2">
    <location>
        <position position="508"/>
    </location>
</feature>
<dbReference type="AlphaFoldDB" id="A0A2M7SCW6"/>
<comment type="caution">
    <text evidence="2">The sequence shown here is derived from an EMBL/GenBank/DDBJ whole genome shotgun (WGS) entry which is preliminary data.</text>
</comment>
<dbReference type="InterPro" id="IPR036116">
    <property type="entry name" value="FN3_sf"/>
</dbReference>
<dbReference type="InterPro" id="IPR018765">
    <property type="entry name" value="DUF2341"/>
</dbReference>
<sequence>MTGTAATYIIRYNTVPINDVFSNSGGSGWSWRKEITITNGGSALTDYQVLIVTDTAVLISEEKMKNDCSDIRFTDSDGITELSFWIESGTNTQTTRIWVKVPNVPSGAKTIYMYYGNPNSGTGSSNIGNTFIFGDEFDGTSIDTGKWNIGSDNTFSVTGGKLKGTNTGTVTTGRIKTIQTFSGSTPFILESYIMAVTIANDTHVTLGLRAATTDCFGIVPSPLGDPTKYWYRRNGTWVWACNTGNLFYGWHTERITASGSNNVEIYVNRSDTSETDTRIDTNEITNEPITLGKRYDDAYLYNNESYECYWEWIYVRKYASVVPTTVMGTEESAGSGNWNNSINVYNEPEPQEAGTSESYTVTGLTRGTTYYFALKTVDDRPNTSDISNMPYTIPTDKVPPSQITTISALTGTYPGEINLTWTAPGNDIWERTLGLGSKFIIQSSSWTEVVWSTTNALITISTSNVPPLSIQNYIVTGLSEDVTYYFRIWTVDEWNNHSSISNGATAQA</sequence>
<evidence type="ECO:0000259" key="1">
    <source>
        <dbReference type="PROSITE" id="PS50853"/>
    </source>
</evidence>
<evidence type="ECO:0000313" key="2">
    <source>
        <dbReference type="EMBL" id="PIZ17365.1"/>
    </source>
</evidence>
<dbReference type="InterPro" id="IPR013783">
    <property type="entry name" value="Ig-like_fold"/>
</dbReference>
<accession>A0A2M7SCW6</accession>
<dbReference type="Gene3D" id="2.60.40.10">
    <property type="entry name" value="Immunoglobulins"/>
    <property type="match status" value="2"/>
</dbReference>
<proteinExistence type="predicted"/>
<evidence type="ECO:0000313" key="3">
    <source>
        <dbReference type="Proteomes" id="UP000229307"/>
    </source>
</evidence>
<feature type="domain" description="Fibronectin type-III" evidence="1">
    <location>
        <begin position="399"/>
        <end position="508"/>
    </location>
</feature>
<dbReference type="SUPFAM" id="SSF49265">
    <property type="entry name" value="Fibronectin type III"/>
    <property type="match status" value="1"/>
</dbReference>
<reference evidence="3" key="1">
    <citation type="submission" date="2017-09" db="EMBL/GenBank/DDBJ databases">
        <title>Depth-based differentiation of microbial function through sediment-hosted aquifers and enrichment of novel symbionts in the deep terrestrial subsurface.</title>
        <authorList>
            <person name="Probst A.J."/>
            <person name="Ladd B."/>
            <person name="Jarett J.K."/>
            <person name="Geller-Mcgrath D.E."/>
            <person name="Sieber C.M.K."/>
            <person name="Emerson J.B."/>
            <person name="Anantharaman K."/>
            <person name="Thomas B.C."/>
            <person name="Malmstrom R."/>
            <person name="Stieglmeier M."/>
            <person name="Klingl A."/>
            <person name="Woyke T."/>
            <person name="Ryan C.M."/>
            <person name="Banfield J.F."/>
        </authorList>
    </citation>
    <scope>NUCLEOTIDE SEQUENCE [LARGE SCALE GENOMIC DNA]</scope>
</reference>
<protein>
    <recommendedName>
        <fullName evidence="1">Fibronectin type-III domain-containing protein</fullName>
    </recommendedName>
</protein>
<organism evidence="2 3">
    <name type="scientific">Candidatus Desantisbacteria bacterium CG_4_10_14_0_8_um_filter_48_22</name>
    <dbReference type="NCBI Taxonomy" id="1974543"/>
    <lineage>
        <taxon>Bacteria</taxon>
        <taxon>Candidatus Desantisiibacteriota</taxon>
    </lineage>
</organism>
<dbReference type="Proteomes" id="UP000229307">
    <property type="component" value="Unassembled WGS sequence"/>
</dbReference>
<dbReference type="SMART" id="SM00060">
    <property type="entry name" value="FN3"/>
    <property type="match status" value="2"/>
</dbReference>
<name>A0A2M7SCW6_9BACT</name>